<evidence type="ECO:0000313" key="7">
    <source>
        <dbReference type="EMBL" id="GAG16399.1"/>
    </source>
</evidence>
<name>X0VDZ5_9ZZZZ</name>
<dbReference type="EC" id="4.2.3.5" evidence="3"/>
<dbReference type="InterPro" id="IPR020541">
    <property type="entry name" value="Chorismate_synthase_CS"/>
</dbReference>
<protein>
    <recommendedName>
        <fullName evidence="3">chorismate synthase</fullName>
        <ecNumber evidence="3">4.2.3.5</ecNumber>
    </recommendedName>
</protein>
<gene>
    <name evidence="7" type="ORF">S01H1_50583</name>
</gene>
<keyword evidence="5" id="KW-0057">Aromatic amino acid biosynthesis</keyword>
<dbReference type="Gene3D" id="3.60.150.10">
    <property type="entry name" value="Chorismate synthase AroC"/>
    <property type="match status" value="1"/>
</dbReference>
<dbReference type="InterPro" id="IPR035904">
    <property type="entry name" value="Chorismate_synth_AroC_sf"/>
</dbReference>
<dbReference type="UniPathway" id="UPA00053">
    <property type="reaction ID" value="UER00090"/>
</dbReference>
<evidence type="ECO:0000256" key="6">
    <source>
        <dbReference type="ARBA" id="ARBA00023239"/>
    </source>
</evidence>
<dbReference type="EMBL" id="BARS01032598">
    <property type="protein sequence ID" value="GAG16399.1"/>
    <property type="molecule type" value="Genomic_DNA"/>
</dbReference>
<keyword evidence="4" id="KW-0028">Amino-acid biosynthesis</keyword>
<dbReference type="GO" id="GO:0004107">
    <property type="term" value="F:chorismate synthase activity"/>
    <property type="evidence" value="ECO:0007669"/>
    <property type="project" value="UniProtKB-EC"/>
</dbReference>
<dbReference type="PANTHER" id="PTHR21085:SF0">
    <property type="entry name" value="CHORISMATE SYNTHASE"/>
    <property type="match status" value="1"/>
</dbReference>
<dbReference type="AlphaFoldDB" id="X0VDZ5"/>
<dbReference type="Pfam" id="PF01264">
    <property type="entry name" value="Chorismate_synt"/>
    <property type="match status" value="1"/>
</dbReference>
<comment type="caution">
    <text evidence="7">The sequence shown here is derived from an EMBL/GenBank/DDBJ whole genome shotgun (WGS) entry which is preliminary data.</text>
</comment>
<dbReference type="SUPFAM" id="SSF103263">
    <property type="entry name" value="Chorismate synthase, AroC"/>
    <property type="match status" value="1"/>
</dbReference>
<organism evidence="7">
    <name type="scientific">marine sediment metagenome</name>
    <dbReference type="NCBI Taxonomy" id="412755"/>
    <lineage>
        <taxon>unclassified sequences</taxon>
        <taxon>metagenomes</taxon>
        <taxon>ecological metagenomes</taxon>
    </lineage>
</organism>
<dbReference type="GO" id="GO:0010181">
    <property type="term" value="F:FMN binding"/>
    <property type="evidence" value="ECO:0007669"/>
    <property type="project" value="TreeGrafter"/>
</dbReference>
<comment type="similarity">
    <text evidence="2">Belongs to the chorismate synthase family.</text>
</comment>
<evidence type="ECO:0000256" key="5">
    <source>
        <dbReference type="ARBA" id="ARBA00023141"/>
    </source>
</evidence>
<dbReference type="GO" id="GO:0009073">
    <property type="term" value="P:aromatic amino acid family biosynthetic process"/>
    <property type="evidence" value="ECO:0007669"/>
    <property type="project" value="UniProtKB-KW"/>
</dbReference>
<dbReference type="GO" id="GO:0008652">
    <property type="term" value="P:amino acid biosynthetic process"/>
    <property type="evidence" value="ECO:0007669"/>
    <property type="project" value="UniProtKB-KW"/>
</dbReference>
<evidence type="ECO:0000256" key="2">
    <source>
        <dbReference type="ARBA" id="ARBA00008014"/>
    </source>
</evidence>
<dbReference type="PROSITE" id="PS00788">
    <property type="entry name" value="CHORISMATE_SYNTHASE_2"/>
    <property type="match status" value="1"/>
</dbReference>
<dbReference type="InterPro" id="IPR000453">
    <property type="entry name" value="Chorismate_synth"/>
</dbReference>
<evidence type="ECO:0000256" key="3">
    <source>
        <dbReference type="ARBA" id="ARBA00013036"/>
    </source>
</evidence>
<sequence>MSIAPVDKDVEPVTSPRPGHADLAGVIKYGTGDIRPILERASARETAARVAVGAIARRFLEEFGIVVHSHTVSIGNRWVKQDKPVDWRQVENSPVRCADAEAEKAMMAAIDEAKAEGDTLGGAFELIATGVPVGLGSHVQWNRRLDGQIAQAIMSINAVKGVEIGAGFSLGNMKGSQAQDIIEPSSEGTPFPWRRATNQ</sequence>
<comment type="pathway">
    <text evidence="1">Metabolic intermediate biosynthesis; chorismate biosynthesis; chorismate from D-erythrose 4-phosphate and phosphoenolpyruvate: step 7/7.</text>
</comment>
<reference evidence="7" key="1">
    <citation type="journal article" date="2014" name="Front. Microbiol.">
        <title>High frequency of phylogenetically diverse reductive dehalogenase-homologous genes in deep subseafloor sedimentary metagenomes.</title>
        <authorList>
            <person name="Kawai M."/>
            <person name="Futagami T."/>
            <person name="Toyoda A."/>
            <person name="Takaki Y."/>
            <person name="Nishi S."/>
            <person name="Hori S."/>
            <person name="Arai W."/>
            <person name="Tsubouchi T."/>
            <person name="Morono Y."/>
            <person name="Uchiyama I."/>
            <person name="Ito T."/>
            <person name="Fujiyama A."/>
            <person name="Inagaki F."/>
            <person name="Takami H."/>
        </authorList>
    </citation>
    <scope>NUCLEOTIDE SEQUENCE</scope>
    <source>
        <strain evidence="7">Expedition CK06-06</strain>
    </source>
</reference>
<dbReference type="GO" id="GO:0005829">
    <property type="term" value="C:cytosol"/>
    <property type="evidence" value="ECO:0007669"/>
    <property type="project" value="TreeGrafter"/>
</dbReference>
<evidence type="ECO:0000256" key="4">
    <source>
        <dbReference type="ARBA" id="ARBA00022605"/>
    </source>
</evidence>
<dbReference type="GO" id="GO:0009423">
    <property type="term" value="P:chorismate biosynthetic process"/>
    <property type="evidence" value="ECO:0007669"/>
    <property type="project" value="UniProtKB-UniPathway"/>
</dbReference>
<proteinExistence type="inferred from homology"/>
<keyword evidence="6" id="KW-0456">Lyase</keyword>
<feature type="non-terminal residue" evidence="7">
    <location>
        <position position="199"/>
    </location>
</feature>
<evidence type="ECO:0000256" key="1">
    <source>
        <dbReference type="ARBA" id="ARBA00005044"/>
    </source>
</evidence>
<dbReference type="PANTHER" id="PTHR21085">
    <property type="entry name" value="CHORISMATE SYNTHASE"/>
    <property type="match status" value="1"/>
</dbReference>
<accession>X0VDZ5</accession>